<dbReference type="Pfam" id="PF00296">
    <property type="entry name" value="Bac_luciferase"/>
    <property type="match status" value="1"/>
</dbReference>
<evidence type="ECO:0000313" key="6">
    <source>
        <dbReference type="EMBL" id="MFC5666069.1"/>
    </source>
</evidence>
<dbReference type="EMBL" id="JBHSOF010000035">
    <property type="protein sequence ID" value="MFC5666069.1"/>
    <property type="molecule type" value="Genomic_DNA"/>
</dbReference>
<keyword evidence="4" id="KW-0503">Monooxygenase</keyword>
<sequence length="270" mass="29278">MSTTPAATRPTLRIGAQLHPQHCDLADLRAAWRAADELGVDSLWTWDHFMPQTGDPAGRHYECWSLLAAMAVETSRATIGSLVTCTAYRNPHLLADQARTVDLLSGGRLVLGVGAGWFEQEHREYGYPFPGPGGRIDAFEEAVTAIRDRLTRLNPAPVGPLPILIGGGGEKRTLQAVARYADLWNWYGWDSTDPVAEFARRSGLLDDWCAKVGRDPREIGRTVMIDAPQTGLAEAFAAAGATEIIVSVPGPFDLAPVRELLALRDGLAGR</sequence>
<dbReference type="CDD" id="cd01097">
    <property type="entry name" value="Tetrahydromethanopterin_reductase"/>
    <property type="match status" value="1"/>
</dbReference>
<keyword evidence="2" id="KW-0288">FMN</keyword>
<dbReference type="RefSeq" id="WP_380227744.1">
    <property type="nucleotide sequence ID" value="NZ_JBHSOF010000035.1"/>
</dbReference>
<dbReference type="SUPFAM" id="SSF51679">
    <property type="entry name" value="Bacterial luciferase-like"/>
    <property type="match status" value="1"/>
</dbReference>
<evidence type="ECO:0000313" key="7">
    <source>
        <dbReference type="Proteomes" id="UP001595975"/>
    </source>
</evidence>
<dbReference type="InterPro" id="IPR011251">
    <property type="entry name" value="Luciferase-like_dom"/>
</dbReference>
<organism evidence="6 7">
    <name type="scientific">Kitasatospora misakiensis</name>
    <dbReference type="NCBI Taxonomy" id="67330"/>
    <lineage>
        <taxon>Bacteria</taxon>
        <taxon>Bacillati</taxon>
        <taxon>Actinomycetota</taxon>
        <taxon>Actinomycetes</taxon>
        <taxon>Kitasatosporales</taxon>
        <taxon>Streptomycetaceae</taxon>
        <taxon>Kitasatospora</taxon>
    </lineage>
</organism>
<keyword evidence="7" id="KW-1185">Reference proteome</keyword>
<comment type="caution">
    <text evidence="6">The sequence shown here is derived from an EMBL/GenBank/DDBJ whole genome shotgun (WGS) entry which is preliminary data.</text>
</comment>
<dbReference type="InterPro" id="IPR022480">
    <property type="entry name" value="F420_MSMEG2906"/>
</dbReference>
<reference evidence="7" key="1">
    <citation type="journal article" date="2019" name="Int. J. Syst. Evol. Microbiol.">
        <title>The Global Catalogue of Microorganisms (GCM) 10K type strain sequencing project: providing services to taxonomists for standard genome sequencing and annotation.</title>
        <authorList>
            <consortium name="The Broad Institute Genomics Platform"/>
            <consortium name="The Broad Institute Genome Sequencing Center for Infectious Disease"/>
            <person name="Wu L."/>
            <person name="Ma J."/>
        </authorList>
    </citation>
    <scope>NUCLEOTIDE SEQUENCE [LARGE SCALE GENOMIC DNA]</scope>
    <source>
        <strain evidence="7">CGMCC 4.1437</strain>
    </source>
</reference>
<evidence type="ECO:0000256" key="4">
    <source>
        <dbReference type="ARBA" id="ARBA00023033"/>
    </source>
</evidence>
<dbReference type="PANTHER" id="PTHR42847:SF8">
    <property type="entry name" value="CONSERVED PROTEIN"/>
    <property type="match status" value="1"/>
</dbReference>
<feature type="domain" description="Luciferase-like" evidence="5">
    <location>
        <begin position="13"/>
        <end position="223"/>
    </location>
</feature>
<proteinExistence type="predicted"/>
<evidence type="ECO:0000256" key="2">
    <source>
        <dbReference type="ARBA" id="ARBA00022643"/>
    </source>
</evidence>
<name>A0ABW0X9U9_9ACTN</name>
<evidence type="ECO:0000259" key="5">
    <source>
        <dbReference type="Pfam" id="PF00296"/>
    </source>
</evidence>
<dbReference type="PANTHER" id="PTHR42847">
    <property type="entry name" value="ALKANESULFONATE MONOOXYGENASE"/>
    <property type="match status" value="1"/>
</dbReference>
<dbReference type="Proteomes" id="UP001595975">
    <property type="component" value="Unassembled WGS sequence"/>
</dbReference>
<evidence type="ECO:0000256" key="1">
    <source>
        <dbReference type="ARBA" id="ARBA00022630"/>
    </source>
</evidence>
<keyword evidence="3" id="KW-0560">Oxidoreductase</keyword>
<accession>A0ABW0X9U9</accession>
<keyword evidence="1" id="KW-0285">Flavoprotein</keyword>
<dbReference type="InterPro" id="IPR036661">
    <property type="entry name" value="Luciferase-like_sf"/>
</dbReference>
<gene>
    <name evidence="6" type="ORF">ACFP3U_24210</name>
</gene>
<dbReference type="InterPro" id="IPR050172">
    <property type="entry name" value="SsuD_RutA_monooxygenase"/>
</dbReference>
<protein>
    <submittedName>
        <fullName evidence="6">LLM class F420-dependent oxidoreductase</fullName>
    </submittedName>
</protein>
<dbReference type="NCBIfam" id="TIGR03856">
    <property type="entry name" value="F420_MSMEG_2906"/>
    <property type="match status" value="1"/>
</dbReference>
<dbReference type="Gene3D" id="3.20.20.30">
    <property type="entry name" value="Luciferase-like domain"/>
    <property type="match status" value="1"/>
</dbReference>
<evidence type="ECO:0000256" key="3">
    <source>
        <dbReference type="ARBA" id="ARBA00023002"/>
    </source>
</evidence>